<dbReference type="SUPFAM" id="SSF81901">
    <property type="entry name" value="HCP-like"/>
    <property type="match status" value="1"/>
</dbReference>
<reference evidence="4" key="1">
    <citation type="journal article" date="2015" name="PLoS Genet.">
        <title>Genome Sequence and Transcriptome Analyses of Chrysochromulina tobin: Metabolic Tools for Enhanced Algal Fitness in the Prominent Order Prymnesiales (Haptophyceae).</title>
        <authorList>
            <person name="Hovde B.T."/>
            <person name="Deodato C.R."/>
            <person name="Hunsperger H.M."/>
            <person name="Ryken S.A."/>
            <person name="Yost W."/>
            <person name="Jha R.K."/>
            <person name="Patterson J."/>
            <person name="Monnat R.J. Jr."/>
            <person name="Barlow S.B."/>
            <person name="Starkenburg S.R."/>
            <person name="Cattolico R.A."/>
        </authorList>
    </citation>
    <scope>NUCLEOTIDE SEQUENCE</scope>
    <source>
        <strain evidence="4">CCMP291</strain>
    </source>
</reference>
<dbReference type="PANTHER" id="PTHR11102">
    <property type="entry name" value="SEL-1-LIKE PROTEIN"/>
    <property type="match status" value="1"/>
</dbReference>
<name>A0A0M0JWN2_9EUKA</name>
<dbReference type="InterPro" id="IPR050767">
    <property type="entry name" value="Sel1_AlgK"/>
</dbReference>
<feature type="domain" description="U-box" evidence="2">
    <location>
        <begin position="156"/>
        <end position="217"/>
    </location>
</feature>
<dbReference type="PANTHER" id="PTHR11102:SF160">
    <property type="entry name" value="ERAD-ASSOCIATED E3 UBIQUITIN-PROTEIN LIGASE COMPONENT HRD3"/>
    <property type="match status" value="1"/>
</dbReference>
<dbReference type="InterPro" id="IPR006597">
    <property type="entry name" value="Sel1-like"/>
</dbReference>
<dbReference type="InterPro" id="IPR013083">
    <property type="entry name" value="Znf_RING/FYVE/PHD"/>
</dbReference>
<comment type="caution">
    <text evidence="3">The sequence shown here is derived from an EMBL/GenBank/DDBJ whole genome shotgun (WGS) entry which is preliminary data.</text>
</comment>
<dbReference type="Pfam" id="PF04564">
    <property type="entry name" value="U-box"/>
    <property type="match status" value="1"/>
</dbReference>
<evidence type="ECO:0000259" key="2">
    <source>
        <dbReference type="SMART" id="SM00504"/>
    </source>
</evidence>
<dbReference type="Gene3D" id="1.25.40.10">
    <property type="entry name" value="Tetratricopeptide repeat domain"/>
    <property type="match status" value="1"/>
</dbReference>
<gene>
    <name evidence="3" type="ORF">Ctob_003068</name>
</gene>
<dbReference type="GO" id="GO:0016567">
    <property type="term" value="P:protein ubiquitination"/>
    <property type="evidence" value="ECO:0007669"/>
    <property type="project" value="InterPro"/>
</dbReference>
<dbReference type="AlphaFoldDB" id="A0A0M0JWN2"/>
<evidence type="ECO:0000313" key="3">
    <source>
        <dbReference type="EMBL" id="KOO30742.1"/>
    </source>
</evidence>
<dbReference type="Gene3D" id="3.30.40.10">
    <property type="entry name" value="Zinc/RING finger domain, C3HC4 (zinc finger)"/>
    <property type="match status" value="1"/>
</dbReference>
<evidence type="ECO:0000313" key="4">
    <source>
        <dbReference type="Proteomes" id="UP000037460"/>
    </source>
</evidence>
<proteinExistence type="inferred from homology"/>
<dbReference type="SMART" id="SM00504">
    <property type="entry name" value="Ubox"/>
    <property type="match status" value="1"/>
</dbReference>
<dbReference type="InterPro" id="IPR003613">
    <property type="entry name" value="Ubox_domain"/>
</dbReference>
<comment type="similarity">
    <text evidence="1">Belongs to the sel-1 family.</text>
</comment>
<sequence length="383" mass="41357">MLALCLAASGLNVGVPHVGRARANVLMVPSWYAYTTGEYTTKGPLSEGLIKEVKSLKEQDEVAFLGKAEPIELSEQDRIDKERLQNAMLGMETSDLLDVTEDDVNLNDATPEAVPPEAMTPEAAAPEVVTPEAAIPEDASTLEATRLRMMDEAIAKLICPLTKSLPIDPVMAEDGRVYERSAITQFLTQQLKSPTTGRAMGAYLVTAHSIRDMIRGMVESGALTGEKLGAWTTRLANEERMAQMRRKADAGDGFAMYELGAAYHHGGKGFDQNLALAVEWYGKSRDAGDLSGTAALGQCYAESVGVRQCKVRASMLLGIAADQGSQAAAYLLGNYFADGSHGFPQDFELARSWYTKVVAANEVDIGVEDVLKVARWLRHNPAA</sequence>
<protein>
    <submittedName>
        <fullName evidence="3">Sel1 domain protein repeat-containing protein</fullName>
    </submittedName>
</protein>
<dbReference type="SUPFAM" id="SSF57850">
    <property type="entry name" value="RING/U-box"/>
    <property type="match status" value="1"/>
</dbReference>
<dbReference type="OrthoDB" id="2384430at2759"/>
<dbReference type="GO" id="GO:0004842">
    <property type="term" value="F:ubiquitin-protein transferase activity"/>
    <property type="evidence" value="ECO:0007669"/>
    <property type="project" value="InterPro"/>
</dbReference>
<accession>A0A0M0JWN2</accession>
<keyword evidence="4" id="KW-1185">Reference proteome</keyword>
<evidence type="ECO:0000256" key="1">
    <source>
        <dbReference type="ARBA" id="ARBA00038101"/>
    </source>
</evidence>
<dbReference type="EMBL" id="JWZX01002170">
    <property type="protein sequence ID" value="KOO30742.1"/>
    <property type="molecule type" value="Genomic_DNA"/>
</dbReference>
<dbReference type="Proteomes" id="UP000037460">
    <property type="component" value="Unassembled WGS sequence"/>
</dbReference>
<dbReference type="InterPro" id="IPR011990">
    <property type="entry name" value="TPR-like_helical_dom_sf"/>
</dbReference>
<dbReference type="Pfam" id="PF08238">
    <property type="entry name" value="Sel1"/>
    <property type="match status" value="3"/>
</dbReference>
<dbReference type="SMART" id="SM00671">
    <property type="entry name" value="SEL1"/>
    <property type="match status" value="3"/>
</dbReference>
<organism evidence="3 4">
    <name type="scientific">Chrysochromulina tobinii</name>
    <dbReference type="NCBI Taxonomy" id="1460289"/>
    <lineage>
        <taxon>Eukaryota</taxon>
        <taxon>Haptista</taxon>
        <taxon>Haptophyta</taxon>
        <taxon>Prymnesiophyceae</taxon>
        <taxon>Prymnesiales</taxon>
        <taxon>Chrysochromulinaceae</taxon>
        <taxon>Chrysochromulina</taxon>
    </lineage>
</organism>